<proteinExistence type="predicted"/>
<dbReference type="AlphaFoldDB" id="A0A1B1K7M3"/>
<evidence type="ECO:0000313" key="2">
    <source>
        <dbReference type="EMBL" id="ANS28620.1"/>
    </source>
</evidence>
<feature type="region of interest" description="Disordered" evidence="1">
    <location>
        <begin position="151"/>
        <end position="175"/>
    </location>
</feature>
<accession>A0A1B1K7M3</accession>
<protein>
    <recommendedName>
        <fullName evidence="4">Gas vesicle protein</fullName>
    </recommendedName>
</protein>
<feature type="compositionally biased region" description="Basic and acidic residues" evidence="1">
    <location>
        <begin position="153"/>
        <end position="162"/>
    </location>
</feature>
<dbReference type="Pfam" id="PF05800">
    <property type="entry name" value="GvpO"/>
    <property type="match status" value="1"/>
</dbReference>
<evidence type="ECO:0000313" key="3">
    <source>
        <dbReference type="Proteomes" id="UP000186108"/>
    </source>
</evidence>
<gene>
    <name evidence="2" type="ORF">R1CP_19690</name>
</gene>
<sequence>MVGMADEHPPPVSAAAAAAAALRDIADVIGKESENATAVVPTEEGWSVEVEVVDDRHIPPSADMLALYEVVLDLDGELLSYRSRAGTGAAPPSRWQTKRFPSTKMTSPTVTEATVPGDRCRCECAPAHHRSSALTSVRVSTRNYQRASVVESMRTHHPDGRQVRRQPWSMLPTDE</sequence>
<feature type="region of interest" description="Disordered" evidence="1">
    <location>
        <begin position="85"/>
        <end position="112"/>
    </location>
</feature>
<organism evidence="2 3">
    <name type="scientific">Rhodococcus opacus</name>
    <name type="common">Nocardia opaca</name>
    <dbReference type="NCBI Taxonomy" id="37919"/>
    <lineage>
        <taxon>Bacteria</taxon>
        <taxon>Bacillati</taxon>
        <taxon>Actinomycetota</taxon>
        <taxon>Actinomycetes</taxon>
        <taxon>Mycobacteriales</taxon>
        <taxon>Nocardiaceae</taxon>
        <taxon>Rhodococcus</taxon>
    </lineage>
</organism>
<evidence type="ECO:0008006" key="4">
    <source>
        <dbReference type="Google" id="ProtNLM"/>
    </source>
</evidence>
<dbReference type="GO" id="GO:0031412">
    <property type="term" value="P:gas vesicle organization"/>
    <property type="evidence" value="ECO:0007669"/>
    <property type="project" value="InterPro"/>
</dbReference>
<name>A0A1B1K7M3_RHOOP</name>
<dbReference type="PATRIC" id="fig|37919.13.peg.4117"/>
<evidence type="ECO:0000256" key="1">
    <source>
        <dbReference type="SAM" id="MobiDB-lite"/>
    </source>
</evidence>
<dbReference type="EMBL" id="CP009111">
    <property type="protein sequence ID" value="ANS28620.1"/>
    <property type="molecule type" value="Genomic_DNA"/>
</dbReference>
<dbReference type="Proteomes" id="UP000186108">
    <property type="component" value="Chromosome"/>
</dbReference>
<dbReference type="InterPro" id="IPR008634">
    <property type="entry name" value="Gas-vesicle_GvpO"/>
</dbReference>
<reference evidence="2 3" key="1">
    <citation type="submission" date="2014-07" db="EMBL/GenBank/DDBJ databases">
        <authorList>
            <person name="Zhang J.E."/>
            <person name="Yang H."/>
            <person name="Guo J."/>
            <person name="Deng Z."/>
            <person name="Luo H."/>
            <person name="Luo M."/>
            <person name="Zhao B."/>
        </authorList>
    </citation>
    <scope>NUCLEOTIDE SEQUENCE [LARGE SCALE GENOMIC DNA]</scope>
    <source>
        <strain evidence="2 3">1CP</strain>
    </source>
</reference>
<feature type="compositionally biased region" description="Polar residues" evidence="1">
    <location>
        <begin position="99"/>
        <end position="112"/>
    </location>
</feature>